<reference evidence="1 2" key="1">
    <citation type="submission" date="2018-06" db="EMBL/GenBank/DDBJ databases">
        <authorList>
            <consortium name="Pathogen Informatics"/>
            <person name="Doyle S."/>
        </authorList>
    </citation>
    <scope>NUCLEOTIDE SEQUENCE [LARGE SCALE GENOMIC DNA]</scope>
    <source>
        <strain evidence="1 2">NCTC13043</strain>
    </source>
</reference>
<name>A0A379EZF8_9BACT</name>
<evidence type="ECO:0000313" key="2">
    <source>
        <dbReference type="Proteomes" id="UP000254235"/>
    </source>
</evidence>
<dbReference type="Proteomes" id="UP000254235">
    <property type="component" value="Unassembled WGS sequence"/>
</dbReference>
<proteinExistence type="predicted"/>
<accession>A0A379EZF8</accession>
<organism evidence="1 2">
    <name type="scientific">Prevotella pallens</name>
    <dbReference type="NCBI Taxonomy" id="60133"/>
    <lineage>
        <taxon>Bacteria</taxon>
        <taxon>Pseudomonadati</taxon>
        <taxon>Bacteroidota</taxon>
        <taxon>Bacteroidia</taxon>
        <taxon>Bacteroidales</taxon>
        <taxon>Prevotellaceae</taxon>
        <taxon>Prevotella</taxon>
    </lineage>
</organism>
<protein>
    <submittedName>
        <fullName evidence="1">Uncharacterized protein</fullName>
    </submittedName>
</protein>
<dbReference type="EMBL" id="UGTP01000001">
    <property type="protein sequence ID" value="SUC11777.1"/>
    <property type="molecule type" value="Genomic_DNA"/>
</dbReference>
<evidence type="ECO:0000313" key="1">
    <source>
        <dbReference type="EMBL" id="SUC11777.1"/>
    </source>
</evidence>
<sequence>MLFFVFSVALAGFFMFQWKRDEDILSKNIVVMNCSFMQYSTEKDIVYWAIIITRKLEQCRIKNFILRSRRNIFRVLECEITKVVFCCVI</sequence>
<dbReference type="AlphaFoldDB" id="A0A379EZF8"/>
<gene>
    <name evidence="1" type="ORF">NCTC13043_00637</name>
</gene>